<dbReference type="InterPro" id="IPR027385">
    <property type="entry name" value="Beta-barrel_OMP"/>
</dbReference>
<dbReference type="InterPro" id="IPR011250">
    <property type="entry name" value="OMP/PagP_B-barrel"/>
</dbReference>
<keyword evidence="1 2" id="KW-0732">Signal</keyword>
<dbReference type="Gene3D" id="2.40.160.20">
    <property type="match status" value="1"/>
</dbReference>
<comment type="caution">
    <text evidence="4">The sequence shown here is derived from an EMBL/GenBank/DDBJ whole genome shotgun (WGS) entry which is preliminary data.</text>
</comment>
<gene>
    <name evidence="4" type="ORF">AC244_15380</name>
</gene>
<accession>A0A0L8BUN4</accession>
<dbReference type="SUPFAM" id="SSF56925">
    <property type="entry name" value="OMPA-like"/>
    <property type="match status" value="1"/>
</dbReference>
<feature type="signal peptide" evidence="2">
    <location>
        <begin position="1"/>
        <end position="24"/>
    </location>
</feature>
<dbReference type="Proteomes" id="UP000037425">
    <property type="component" value="Unassembled WGS sequence"/>
</dbReference>
<feature type="domain" description="Outer membrane protein beta-barrel" evidence="3">
    <location>
        <begin position="41"/>
        <end position="277"/>
    </location>
</feature>
<dbReference type="AlphaFoldDB" id="A0A0L8BUN4"/>
<dbReference type="OrthoDB" id="5643626at2"/>
<evidence type="ECO:0000313" key="5">
    <source>
        <dbReference type="Proteomes" id="UP000037425"/>
    </source>
</evidence>
<evidence type="ECO:0000256" key="2">
    <source>
        <dbReference type="SAM" id="SignalP"/>
    </source>
</evidence>
<name>A0A0L8BUN4_ENSAD</name>
<dbReference type="EMBL" id="LGAP01000008">
    <property type="protein sequence ID" value="KOF18255.1"/>
    <property type="molecule type" value="Genomic_DNA"/>
</dbReference>
<evidence type="ECO:0000259" key="3">
    <source>
        <dbReference type="Pfam" id="PF13505"/>
    </source>
</evidence>
<evidence type="ECO:0000313" key="4">
    <source>
        <dbReference type="EMBL" id="KOF18255.1"/>
    </source>
</evidence>
<protein>
    <submittedName>
        <fullName evidence="4">Heat resistant agglutinin 1 protein</fullName>
    </submittedName>
</protein>
<sequence length="278" mass="29000">MEWRNGICGATFGIGLLASGSALAADETLIDAPEITIAQEATGSSGLYLRGDIGYSGWRDEGDPYYRTFDAGTGSYSNVPFDGARFDKPLSGTIGLGYQITDTFRADLTADYFEGRFDGSSLVASPCAGQGAGTSCAFSTTADFSALGLMANAYVDFGTLAGFTPYVGAGIGATNLRWNTAFASESCVAGGGACAGAPTATSFEGHDSWRFTYALMAGVSYDLSDRLKLDVGYRYSHIGDGEMFGFGAEALAGASGAKGFDDGLSRHEIRAGLRFSFW</sequence>
<reference evidence="5" key="1">
    <citation type="submission" date="2015-07" db="EMBL/GenBank/DDBJ databases">
        <title>Whole genome sequence of an Ensifer adhaerens strain isolated from a cave pool in the Wind Cave National Park.</title>
        <authorList>
            <person name="Eng W.W.H."/>
            <person name="Gan H.M."/>
            <person name="Barton H.A."/>
            <person name="Savka M.A."/>
        </authorList>
    </citation>
    <scope>NUCLEOTIDE SEQUENCE [LARGE SCALE GENOMIC DNA]</scope>
    <source>
        <strain evidence="5">SD006</strain>
    </source>
</reference>
<evidence type="ECO:0000256" key="1">
    <source>
        <dbReference type="ARBA" id="ARBA00022729"/>
    </source>
</evidence>
<organism evidence="4 5">
    <name type="scientific">Ensifer adhaerens</name>
    <name type="common">Sinorhizobium morelense</name>
    <dbReference type="NCBI Taxonomy" id="106592"/>
    <lineage>
        <taxon>Bacteria</taxon>
        <taxon>Pseudomonadati</taxon>
        <taxon>Pseudomonadota</taxon>
        <taxon>Alphaproteobacteria</taxon>
        <taxon>Hyphomicrobiales</taxon>
        <taxon>Rhizobiaceae</taxon>
        <taxon>Sinorhizobium/Ensifer group</taxon>
        <taxon>Ensifer</taxon>
    </lineage>
</organism>
<proteinExistence type="predicted"/>
<dbReference type="PATRIC" id="fig|106592.7.peg.7363"/>
<feature type="chain" id="PRO_5005581477" evidence="2">
    <location>
        <begin position="25"/>
        <end position="278"/>
    </location>
</feature>
<dbReference type="Pfam" id="PF13505">
    <property type="entry name" value="OMP_b-brl"/>
    <property type="match status" value="1"/>
</dbReference>
<dbReference type="RefSeq" id="WP_053249699.1">
    <property type="nucleotide sequence ID" value="NZ_LGAP01000008.1"/>
</dbReference>